<sequence>MFKLALFAALLAVACAAPGGLTGHIVDHGLGHIHAPNVVSHSHGNHVAVIAQPVAHAPVHAAVVHSAPLVHHEPLIAHHAPIIAHHEPLIPHHQPLAPHVHTAPIVTKTVLPGHDHYIPVHSHGHFGLH</sequence>
<keyword evidence="3" id="KW-1185">Reference proteome</keyword>
<protein>
    <submittedName>
        <fullName evidence="2">Uncharacterized protein</fullName>
    </submittedName>
</protein>
<dbReference type="KEGG" id="nvi:100114648"/>
<dbReference type="OrthoDB" id="7701282at2759"/>
<feature type="signal peptide" evidence="1">
    <location>
        <begin position="1"/>
        <end position="16"/>
    </location>
</feature>
<proteinExistence type="predicted"/>
<evidence type="ECO:0000256" key="1">
    <source>
        <dbReference type="SAM" id="SignalP"/>
    </source>
</evidence>
<dbReference type="OMA" id="GHIHAPN"/>
<dbReference type="InParanoid" id="A0A7M7G238"/>
<dbReference type="Proteomes" id="UP000002358">
    <property type="component" value="Chromosome 4"/>
</dbReference>
<organism evidence="2 3">
    <name type="scientific">Nasonia vitripennis</name>
    <name type="common">Parasitic wasp</name>
    <dbReference type="NCBI Taxonomy" id="7425"/>
    <lineage>
        <taxon>Eukaryota</taxon>
        <taxon>Metazoa</taxon>
        <taxon>Ecdysozoa</taxon>
        <taxon>Arthropoda</taxon>
        <taxon>Hexapoda</taxon>
        <taxon>Insecta</taxon>
        <taxon>Pterygota</taxon>
        <taxon>Neoptera</taxon>
        <taxon>Endopterygota</taxon>
        <taxon>Hymenoptera</taxon>
        <taxon>Apocrita</taxon>
        <taxon>Proctotrupomorpha</taxon>
        <taxon>Chalcidoidea</taxon>
        <taxon>Pteromalidae</taxon>
        <taxon>Pteromalinae</taxon>
        <taxon>Nasonia</taxon>
    </lineage>
</organism>
<evidence type="ECO:0000313" key="2">
    <source>
        <dbReference type="EnsemblMetazoa" id="XP_001600765"/>
    </source>
</evidence>
<gene>
    <name evidence="2" type="primary">100114648</name>
</gene>
<accession>A0A7M7G238</accession>
<reference evidence="2" key="1">
    <citation type="submission" date="2021-01" db="UniProtKB">
        <authorList>
            <consortium name="EnsemblMetazoa"/>
        </authorList>
    </citation>
    <scope>IDENTIFICATION</scope>
</reference>
<dbReference type="PROSITE" id="PS51257">
    <property type="entry name" value="PROKAR_LIPOPROTEIN"/>
    <property type="match status" value="1"/>
</dbReference>
<feature type="chain" id="PRO_5029452189" evidence="1">
    <location>
        <begin position="17"/>
        <end position="129"/>
    </location>
</feature>
<dbReference type="AlphaFoldDB" id="A0A7M7G238"/>
<keyword evidence="1" id="KW-0732">Signal</keyword>
<evidence type="ECO:0000313" key="3">
    <source>
        <dbReference type="Proteomes" id="UP000002358"/>
    </source>
</evidence>
<dbReference type="EnsemblMetazoa" id="XM_001600715">
    <property type="protein sequence ID" value="XP_001600765"/>
    <property type="gene ID" value="LOC100114648"/>
</dbReference>
<name>A0A7M7G238_NASVI</name>